<feature type="region of interest" description="Disordered" evidence="1">
    <location>
        <begin position="585"/>
        <end position="648"/>
    </location>
</feature>
<feature type="non-terminal residue" evidence="2">
    <location>
        <position position="828"/>
    </location>
</feature>
<feature type="compositionally biased region" description="Acidic residues" evidence="1">
    <location>
        <begin position="43"/>
        <end position="52"/>
    </location>
</feature>
<dbReference type="OrthoDB" id="3261690at2759"/>
<name>A0A0D2NAM9_HYPSF</name>
<dbReference type="Proteomes" id="UP000054270">
    <property type="component" value="Unassembled WGS sequence"/>
</dbReference>
<sequence>MSDSSDSQDYEALDMNHQEVVAHDWDWDHASPGLRAPSLVDPELLDDDDPMSDEPTYPRFEEEEEEEEVCSLTLEEFVSTAQQLLRSGDMASFSCFVLNGLQEDIQYQVDPIKNALNDNDEVQALRDYDSILGIHTDICVTTELTIYPVSKFEDTLCRNIHIETSFHNQYGEHTNVPIHRIPNLCIAKWATHNMIRVLVTGLYDGDRRSSFLTQQELATFYEKGLRPAAVKLAGASSSEWPPTYSAEMFRARGKNGALSFQTKTLSSWLIKDLGDCIRECLAENHISWGRGLLFLHQIRGVKSSNGHSLTSAAANSALDHLFALNFLDEDAILGGDWWIDVGLEISSTAGQCLAWRTDSHYYIAQDALDISDSHASRITRPGSSKYHRDMTSHLTSVSGCRISPGIRAEGPYKVRYFQMYTTDKSITYRPEGTHFGKFLRGEDILNGKADDYCYGLYELYRQAAGKNSSLARLEIRVPIVYASDVLLNMNVGHIRDGLVIFDPTIWWSLRAYRVLAFKYILQQQERGSASLRGSDSALLLTAAAPWFLNGLHSAPDDGPCSRDLMGKILPLVDRVDADIQTLAHPASTRAIADPHEEDEFDDDENEHEREPNLRHDTPSVHSDSESSEDEVPIRPLYPQRGARPRRPETVPYNPYGIVFLRDIRIGEGIVVPRFRNVAAGMITSKTFRYIFGVERKDINGQFFKGRMLVPANPGRVSNKTRSTATRIIPDEAEAPSIFNLAARGYRLPPREEDAGSDIGEVIDLTDEEDNINVDGDIDKTLTQLWRQFLVDLTAKVSNRKGALAPSYCILSKPERDHVNAKTYQNLNL</sequence>
<dbReference type="EMBL" id="KN817724">
    <property type="protein sequence ID" value="KJA13651.1"/>
    <property type="molecule type" value="Genomic_DNA"/>
</dbReference>
<keyword evidence="3" id="KW-1185">Reference proteome</keyword>
<evidence type="ECO:0000313" key="2">
    <source>
        <dbReference type="EMBL" id="KJA13651.1"/>
    </source>
</evidence>
<gene>
    <name evidence="2" type="ORF">HYPSUDRAFT_59783</name>
</gene>
<dbReference type="OMA" id="IAKWATH"/>
<accession>A0A0D2NAM9</accession>
<feature type="compositionally biased region" description="Acidic residues" evidence="1">
    <location>
        <begin position="595"/>
        <end position="605"/>
    </location>
</feature>
<evidence type="ECO:0000256" key="1">
    <source>
        <dbReference type="SAM" id="MobiDB-lite"/>
    </source>
</evidence>
<feature type="compositionally biased region" description="Basic and acidic residues" evidence="1">
    <location>
        <begin position="606"/>
        <end position="624"/>
    </location>
</feature>
<evidence type="ECO:0000313" key="3">
    <source>
        <dbReference type="Proteomes" id="UP000054270"/>
    </source>
</evidence>
<dbReference type="AlphaFoldDB" id="A0A0D2NAM9"/>
<reference evidence="3" key="1">
    <citation type="submission" date="2014-04" db="EMBL/GenBank/DDBJ databases">
        <title>Evolutionary Origins and Diversification of the Mycorrhizal Mutualists.</title>
        <authorList>
            <consortium name="DOE Joint Genome Institute"/>
            <consortium name="Mycorrhizal Genomics Consortium"/>
            <person name="Kohler A."/>
            <person name="Kuo A."/>
            <person name="Nagy L.G."/>
            <person name="Floudas D."/>
            <person name="Copeland A."/>
            <person name="Barry K.W."/>
            <person name="Cichocki N."/>
            <person name="Veneault-Fourrey C."/>
            <person name="LaButti K."/>
            <person name="Lindquist E.A."/>
            <person name="Lipzen A."/>
            <person name="Lundell T."/>
            <person name="Morin E."/>
            <person name="Murat C."/>
            <person name="Riley R."/>
            <person name="Ohm R."/>
            <person name="Sun H."/>
            <person name="Tunlid A."/>
            <person name="Henrissat B."/>
            <person name="Grigoriev I.V."/>
            <person name="Hibbett D.S."/>
            <person name="Martin F."/>
        </authorList>
    </citation>
    <scope>NUCLEOTIDE SEQUENCE [LARGE SCALE GENOMIC DNA]</scope>
    <source>
        <strain evidence="3">FD-334 SS-4</strain>
    </source>
</reference>
<protein>
    <submittedName>
        <fullName evidence="2">Uncharacterized protein</fullName>
    </submittedName>
</protein>
<organism evidence="2 3">
    <name type="scientific">Hypholoma sublateritium (strain FD-334 SS-4)</name>
    <dbReference type="NCBI Taxonomy" id="945553"/>
    <lineage>
        <taxon>Eukaryota</taxon>
        <taxon>Fungi</taxon>
        <taxon>Dikarya</taxon>
        <taxon>Basidiomycota</taxon>
        <taxon>Agaricomycotina</taxon>
        <taxon>Agaricomycetes</taxon>
        <taxon>Agaricomycetidae</taxon>
        <taxon>Agaricales</taxon>
        <taxon>Agaricineae</taxon>
        <taxon>Strophariaceae</taxon>
        <taxon>Hypholoma</taxon>
    </lineage>
</organism>
<proteinExistence type="predicted"/>
<feature type="region of interest" description="Disordered" evidence="1">
    <location>
        <begin position="32"/>
        <end position="63"/>
    </location>
</feature>